<evidence type="ECO:0000256" key="6">
    <source>
        <dbReference type="ARBA" id="ARBA00023049"/>
    </source>
</evidence>
<reference evidence="9 10" key="1">
    <citation type="submission" date="2018-07" db="EMBL/GenBank/DDBJ databases">
        <title>A high quality draft genome assembly of the barn swallow (H. rustica rustica).</title>
        <authorList>
            <person name="Formenti G."/>
            <person name="Chiara M."/>
            <person name="Poveda L."/>
            <person name="Francoijs K.-J."/>
            <person name="Bonisoli-Alquati A."/>
            <person name="Canova L."/>
            <person name="Gianfranceschi L."/>
            <person name="Horner D.S."/>
            <person name="Saino N."/>
        </authorList>
    </citation>
    <scope>NUCLEOTIDE SEQUENCE [LARGE SCALE GENOMIC DNA]</scope>
    <source>
        <strain evidence="9">Chelidonia</strain>
        <tissue evidence="9">Blood</tissue>
    </source>
</reference>
<evidence type="ECO:0000256" key="1">
    <source>
        <dbReference type="ARBA" id="ARBA00009915"/>
    </source>
</evidence>
<dbReference type="OrthoDB" id="285308at2759"/>
<feature type="compositionally biased region" description="Polar residues" evidence="7">
    <location>
        <begin position="563"/>
        <end position="574"/>
    </location>
</feature>
<protein>
    <recommendedName>
        <fullName evidence="2">Mitochondrial inner membrane protease ATP23 homolog</fullName>
    </recommendedName>
</protein>
<dbReference type="GO" id="GO:0034982">
    <property type="term" value="P:mitochondrial protein processing"/>
    <property type="evidence" value="ECO:0007669"/>
    <property type="project" value="TreeGrafter"/>
</dbReference>
<feature type="region of interest" description="Disordered" evidence="7">
    <location>
        <begin position="545"/>
        <end position="575"/>
    </location>
</feature>
<dbReference type="PANTHER" id="PTHR21711:SF0">
    <property type="entry name" value="MITOCHONDRIAL INNER MEMBRANE PROTEASE ATP23 HOMOLOG"/>
    <property type="match status" value="1"/>
</dbReference>
<evidence type="ECO:0000313" key="9">
    <source>
        <dbReference type="EMBL" id="RMC10035.1"/>
    </source>
</evidence>
<dbReference type="AlphaFoldDB" id="A0A3M0KAD6"/>
<comment type="caution">
    <text evidence="9">The sequence shown here is derived from an EMBL/GenBank/DDBJ whole genome shotgun (WGS) entry which is preliminary data.</text>
</comment>
<accession>A0A3M0KAD6</accession>
<dbReference type="STRING" id="333673.A0A3M0KAD6"/>
<evidence type="ECO:0000256" key="4">
    <source>
        <dbReference type="ARBA" id="ARBA00022723"/>
    </source>
</evidence>
<comment type="similarity">
    <text evidence="1">Belongs to the peptidase M76 family.</text>
</comment>
<keyword evidence="5" id="KW-0378">Hydrolase</keyword>
<dbReference type="GO" id="GO:0005739">
    <property type="term" value="C:mitochondrion"/>
    <property type="evidence" value="ECO:0007669"/>
    <property type="project" value="GOC"/>
</dbReference>
<evidence type="ECO:0000259" key="8">
    <source>
        <dbReference type="Pfam" id="PF00078"/>
    </source>
</evidence>
<keyword evidence="10" id="KW-1185">Reference proteome</keyword>
<keyword evidence="4" id="KW-0479">Metal-binding</keyword>
<organism evidence="9 10">
    <name type="scientific">Hirundo rustica rustica</name>
    <dbReference type="NCBI Taxonomy" id="333673"/>
    <lineage>
        <taxon>Eukaryota</taxon>
        <taxon>Metazoa</taxon>
        <taxon>Chordata</taxon>
        <taxon>Craniata</taxon>
        <taxon>Vertebrata</taxon>
        <taxon>Euteleostomi</taxon>
        <taxon>Archelosauria</taxon>
        <taxon>Archosauria</taxon>
        <taxon>Dinosauria</taxon>
        <taxon>Saurischia</taxon>
        <taxon>Theropoda</taxon>
        <taxon>Coelurosauria</taxon>
        <taxon>Aves</taxon>
        <taxon>Neognathae</taxon>
        <taxon>Neoaves</taxon>
        <taxon>Telluraves</taxon>
        <taxon>Australaves</taxon>
        <taxon>Passeriformes</taxon>
        <taxon>Sylvioidea</taxon>
        <taxon>Hirundinidae</taxon>
        <taxon>Hirundo</taxon>
    </lineage>
</organism>
<dbReference type="GO" id="GO:0033615">
    <property type="term" value="P:mitochondrial proton-transporting ATP synthase complex assembly"/>
    <property type="evidence" value="ECO:0007669"/>
    <property type="project" value="TreeGrafter"/>
</dbReference>
<feature type="region of interest" description="Disordered" evidence="7">
    <location>
        <begin position="1"/>
        <end position="20"/>
    </location>
</feature>
<evidence type="ECO:0000256" key="2">
    <source>
        <dbReference type="ARBA" id="ARBA00016555"/>
    </source>
</evidence>
<dbReference type="GO" id="GO:0004222">
    <property type="term" value="F:metalloendopeptidase activity"/>
    <property type="evidence" value="ECO:0007669"/>
    <property type="project" value="InterPro"/>
</dbReference>
<feature type="domain" description="Reverse transcriptase" evidence="8">
    <location>
        <begin position="388"/>
        <end position="492"/>
    </location>
</feature>
<dbReference type="Pfam" id="PF00078">
    <property type="entry name" value="RVT_1"/>
    <property type="match status" value="1"/>
</dbReference>
<dbReference type="Proteomes" id="UP000269221">
    <property type="component" value="Unassembled WGS sequence"/>
</dbReference>
<dbReference type="Pfam" id="PF09768">
    <property type="entry name" value="Peptidase_M76"/>
    <property type="match status" value="1"/>
</dbReference>
<evidence type="ECO:0000256" key="5">
    <source>
        <dbReference type="ARBA" id="ARBA00022801"/>
    </source>
</evidence>
<sequence>MGEGETDTPPAAKKGADEEEDDFGYRLFPDRNKKPQSFLVRSLFTFHNKCQLMLRLTLETNPYARLLLEALKQSGCTVFNDRHFSCENCDGCVSGGFDAATSQIVLCQNNIRQQSHMNRVVTHELIHAFDHCRAHVDWFKNVKHLACSEIRAANLSGDCTLMNEIARFKFGLKGHHQTCVRDRAIRSILAVRKVSKETAEKAVDEVFDACFNDLEPFGRIPHSKADARRAYRDFQNRDRYTANFGGLDMMISVAFCSVSQYVLLQQNNRMVKGEHDENLGKKVFQRYLQEILLIKRTLSYINISLLTYRSKERTQQNWYLGLPGGTFVLFRSLGTSQGTLGGSPEGLKDKGVQEGWIFFRKEIVKGLEQASLTEQRALAGSQGDLVDVVYMDFGKAFDIVSHNILLEEMAALGLDRCTVRLWVIRGAPQGSILGPVLYNIFIDDLDEVIKCTLIKFAGNTKLGVDLLEGRKALQRDLARLDYWVKVSGMRFTKNPLLFSRSLIKKTLKDWSQLMQQQGGRSLSDCILEMEEDSRQQLVGELDTMQSDLKQPPPHKMKRGGIQGNQPNAPQNSATPLGFDLLREAKKEIINHQHPPSMLVK</sequence>
<dbReference type="InterPro" id="IPR019165">
    <property type="entry name" value="Peptidase_M76_ATP23"/>
</dbReference>
<keyword evidence="6" id="KW-0482">Metalloprotease</keyword>
<gene>
    <name evidence="9" type="ORF">DUI87_12830</name>
</gene>
<evidence type="ECO:0000313" key="10">
    <source>
        <dbReference type="Proteomes" id="UP000269221"/>
    </source>
</evidence>
<dbReference type="GO" id="GO:0046872">
    <property type="term" value="F:metal ion binding"/>
    <property type="evidence" value="ECO:0007669"/>
    <property type="project" value="UniProtKB-KW"/>
</dbReference>
<dbReference type="PANTHER" id="PTHR21711">
    <property type="entry name" value="MITOCHONDRIAL INNER MEMBRANE PROTEASE"/>
    <property type="match status" value="1"/>
</dbReference>
<evidence type="ECO:0000256" key="3">
    <source>
        <dbReference type="ARBA" id="ARBA00022670"/>
    </source>
</evidence>
<proteinExistence type="inferred from homology"/>
<dbReference type="InterPro" id="IPR000477">
    <property type="entry name" value="RT_dom"/>
</dbReference>
<evidence type="ECO:0000256" key="7">
    <source>
        <dbReference type="SAM" id="MobiDB-lite"/>
    </source>
</evidence>
<name>A0A3M0KAD6_HIRRU</name>
<dbReference type="EMBL" id="QRBI01000112">
    <property type="protein sequence ID" value="RMC10035.1"/>
    <property type="molecule type" value="Genomic_DNA"/>
</dbReference>
<keyword evidence="3" id="KW-0645">Protease</keyword>